<accession>A0ABN5THU0</accession>
<name>A0ABN5THU0_9PSED</name>
<sequence>MHVPTSNLKTYRYGPSVLKLYLAVAFFAALAVLGWFMSRDGEPMGGLVTFGSLVFVLAGSGALAYFSRVRRQIVFTAHSVQIPESQFSSNVFELPFADLMHVERALVNDEDVLLIAHRNGSFKLPVSMLGNVDIAQLQEALMASRMIQPVAAAPAQAQRSASQI</sequence>
<keyword evidence="1" id="KW-1133">Transmembrane helix</keyword>
<organism evidence="2 3">
    <name type="scientific">Pseudomonas oryziphila</name>
    <dbReference type="NCBI Taxonomy" id="2894079"/>
    <lineage>
        <taxon>Bacteria</taxon>
        <taxon>Pseudomonadati</taxon>
        <taxon>Pseudomonadota</taxon>
        <taxon>Gammaproteobacteria</taxon>
        <taxon>Pseudomonadales</taxon>
        <taxon>Pseudomonadaceae</taxon>
        <taxon>Pseudomonas</taxon>
    </lineage>
</organism>
<evidence type="ECO:0008006" key="4">
    <source>
        <dbReference type="Google" id="ProtNLM"/>
    </source>
</evidence>
<feature type="transmembrane region" description="Helical" evidence="1">
    <location>
        <begin position="20"/>
        <end position="38"/>
    </location>
</feature>
<keyword evidence="1" id="KW-0812">Transmembrane</keyword>
<proteinExistence type="predicted"/>
<dbReference type="RefSeq" id="WP_125464054.1">
    <property type="nucleotide sequence ID" value="NZ_CP034337.1"/>
</dbReference>
<evidence type="ECO:0000313" key="3">
    <source>
        <dbReference type="Proteomes" id="UP000272622"/>
    </source>
</evidence>
<keyword evidence="1" id="KW-0472">Membrane</keyword>
<feature type="transmembrane region" description="Helical" evidence="1">
    <location>
        <begin position="44"/>
        <end position="66"/>
    </location>
</feature>
<reference evidence="2 3" key="1">
    <citation type="submission" date="2018-12" db="EMBL/GenBank/DDBJ databases">
        <authorList>
            <person name="Li S."/>
            <person name="Yang R."/>
            <person name="Chen G."/>
            <person name="Zou L."/>
            <person name="Zhang C."/>
            <person name="Chen Y."/>
            <person name="Liu Z."/>
            <person name="Li Y."/>
            <person name="Yan Y."/>
            <person name="Huang M."/>
            <person name="Chen T."/>
        </authorList>
    </citation>
    <scope>NUCLEOTIDE SEQUENCE [LARGE SCALE GENOMIC DNA]</scope>
    <source>
        <strain evidence="2 3">2014</strain>
    </source>
</reference>
<dbReference type="Proteomes" id="UP000272622">
    <property type="component" value="Chromosome"/>
</dbReference>
<dbReference type="EMBL" id="CP034337">
    <property type="protein sequence ID" value="AZL73947.1"/>
    <property type="molecule type" value="Genomic_DNA"/>
</dbReference>
<evidence type="ECO:0000313" key="2">
    <source>
        <dbReference type="EMBL" id="AZL73947.1"/>
    </source>
</evidence>
<evidence type="ECO:0000256" key="1">
    <source>
        <dbReference type="SAM" id="Phobius"/>
    </source>
</evidence>
<protein>
    <recommendedName>
        <fullName evidence="4">PH domain-containing protein</fullName>
    </recommendedName>
</protein>
<keyword evidence="3" id="KW-1185">Reference proteome</keyword>
<gene>
    <name evidence="2" type="ORF">EI693_12965</name>
</gene>